<evidence type="ECO:0000313" key="9">
    <source>
        <dbReference type="Proteomes" id="UP001174908"/>
    </source>
</evidence>
<dbReference type="PANTHER" id="PTHR38459">
    <property type="entry name" value="PROPHAGE BACTOPRENOL-LINKED GLUCOSE TRANSLOCASE HOMOLOG"/>
    <property type="match status" value="1"/>
</dbReference>
<feature type="transmembrane region" description="Helical" evidence="6">
    <location>
        <begin position="49"/>
        <end position="74"/>
    </location>
</feature>
<protein>
    <submittedName>
        <fullName evidence="8">GtrA family protein</fullName>
    </submittedName>
</protein>
<evidence type="ECO:0000256" key="5">
    <source>
        <dbReference type="ARBA" id="ARBA00023136"/>
    </source>
</evidence>
<evidence type="ECO:0000256" key="4">
    <source>
        <dbReference type="ARBA" id="ARBA00022989"/>
    </source>
</evidence>
<organism evidence="8 9">
    <name type="scientific">Variovorax dokdonensis</name>
    <dbReference type="NCBI Taxonomy" id="344883"/>
    <lineage>
        <taxon>Bacteria</taxon>
        <taxon>Pseudomonadati</taxon>
        <taxon>Pseudomonadota</taxon>
        <taxon>Betaproteobacteria</taxon>
        <taxon>Burkholderiales</taxon>
        <taxon>Comamonadaceae</taxon>
        <taxon>Variovorax</taxon>
    </lineage>
</organism>
<comment type="caution">
    <text evidence="8">The sequence shown here is derived from an EMBL/GenBank/DDBJ whole genome shotgun (WGS) entry which is preliminary data.</text>
</comment>
<accession>A0ABT7NAZ1</accession>
<evidence type="ECO:0000313" key="8">
    <source>
        <dbReference type="EMBL" id="MDM0045116.1"/>
    </source>
</evidence>
<evidence type="ECO:0000256" key="2">
    <source>
        <dbReference type="ARBA" id="ARBA00009399"/>
    </source>
</evidence>
<keyword evidence="4 6" id="KW-1133">Transmembrane helix</keyword>
<feature type="domain" description="GtrA/DPMS transmembrane" evidence="7">
    <location>
        <begin position="22"/>
        <end position="136"/>
    </location>
</feature>
<feature type="transmembrane region" description="Helical" evidence="6">
    <location>
        <begin position="86"/>
        <end position="104"/>
    </location>
</feature>
<dbReference type="RefSeq" id="WP_286660216.1">
    <property type="nucleotide sequence ID" value="NZ_JASZYV010000002.1"/>
</dbReference>
<feature type="transmembrane region" description="Helical" evidence="6">
    <location>
        <begin position="110"/>
        <end position="130"/>
    </location>
</feature>
<dbReference type="Pfam" id="PF04138">
    <property type="entry name" value="GtrA_DPMS_TM"/>
    <property type="match status" value="1"/>
</dbReference>
<comment type="subcellular location">
    <subcellularLocation>
        <location evidence="1">Membrane</location>
        <topology evidence="1">Multi-pass membrane protein</topology>
    </subcellularLocation>
</comment>
<name>A0ABT7NAZ1_9BURK</name>
<evidence type="ECO:0000256" key="1">
    <source>
        <dbReference type="ARBA" id="ARBA00004141"/>
    </source>
</evidence>
<gene>
    <name evidence="8" type="ORF">QTH91_11535</name>
</gene>
<evidence type="ECO:0000256" key="6">
    <source>
        <dbReference type="SAM" id="Phobius"/>
    </source>
</evidence>
<dbReference type="InterPro" id="IPR007267">
    <property type="entry name" value="GtrA_DPMS_TM"/>
</dbReference>
<dbReference type="PANTHER" id="PTHR38459:SF1">
    <property type="entry name" value="PROPHAGE BACTOPRENOL-LINKED GLUCOSE TRANSLOCASE HOMOLOG"/>
    <property type="match status" value="1"/>
</dbReference>
<keyword evidence="9" id="KW-1185">Reference proteome</keyword>
<keyword evidence="3 6" id="KW-0812">Transmembrane</keyword>
<dbReference type="Proteomes" id="UP001174908">
    <property type="component" value="Unassembled WGS sequence"/>
</dbReference>
<keyword evidence="5 6" id="KW-0472">Membrane</keyword>
<sequence>MTKTLQVAAVEESPNVWRVFLRFASAGAVGTTAHYLLLVTLVSGLGASAFGASVAGSLLGALVNYLINYFWVFATRPGHRHALPRFFAVAAVGLGVNALAMYLLVSVAALHYLLAQVLATLLVLGMGFLLNANWTFRGKP</sequence>
<dbReference type="InterPro" id="IPR051401">
    <property type="entry name" value="GtrA_CellWall_Glycosyl"/>
</dbReference>
<comment type="similarity">
    <text evidence="2">Belongs to the GtrA family.</text>
</comment>
<dbReference type="EMBL" id="JASZYV010000002">
    <property type="protein sequence ID" value="MDM0045116.1"/>
    <property type="molecule type" value="Genomic_DNA"/>
</dbReference>
<reference evidence="8" key="1">
    <citation type="submission" date="2023-06" db="EMBL/GenBank/DDBJ databases">
        <authorList>
            <person name="Jiang Y."/>
            <person name="Liu Q."/>
        </authorList>
    </citation>
    <scope>NUCLEOTIDE SEQUENCE</scope>
    <source>
        <strain evidence="8">CGMCC 1.12089</strain>
    </source>
</reference>
<feature type="transmembrane region" description="Helical" evidence="6">
    <location>
        <begin position="20"/>
        <end position="43"/>
    </location>
</feature>
<evidence type="ECO:0000259" key="7">
    <source>
        <dbReference type="Pfam" id="PF04138"/>
    </source>
</evidence>
<evidence type="ECO:0000256" key="3">
    <source>
        <dbReference type="ARBA" id="ARBA00022692"/>
    </source>
</evidence>
<proteinExistence type="inferred from homology"/>